<proteinExistence type="predicted"/>
<dbReference type="Proteomes" id="UP001606134">
    <property type="component" value="Unassembled WGS sequence"/>
</dbReference>
<feature type="region of interest" description="Disordered" evidence="1">
    <location>
        <begin position="39"/>
        <end position="69"/>
    </location>
</feature>
<gene>
    <name evidence="2" type="ORF">ACG04R_22845</name>
</gene>
<dbReference type="RefSeq" id="WP_394415931.1">
    <property type="nucleotide sequence ID" value="NZ_JBIGIC010000013.1"/>
</dbReference>
<evidence type="ECO:0000256" key="1">
    <source>
        <dbReference type="SAM" id="MobiDB-lite"/>
    </source>
</evidence>
<evidence type="ECO:0000313" key="2">
    <source>
        <dbReference type="EMBL" id="MFG6489534.1"/>
    </source>
</evidence>
<accession>A0ABW7HIE8</accession>
<protein>
    <submittedName>
        <fullName evidence="2">Uncharacterized protein</fullName>
    </submittedName>
</protein>
<evidence type="ECO:0000313" key="3">
    <source>
        <dbReference type="Proteomes" id="UP001606134"/>
    </source>
</evidence>
<reference evidence="2 3" key="1">
    <citation type="submission" date="2024-08" db="EMBL/GenBank/DDBJ databases">
        <authorList>
            <person name="Lu H."/>
        </authorList>
    </citation>
    <scope>NUCLEOTIDE SEQUENCE [LARGE SCALE GENOMIC DNA]</scope>
    <source>
        <strain evidence="2 3">BYS78W</strain>
    </source>
</reference>
<comment type="caution">
    <text evidence="2">The sequence shown here is derived from an EMBL/GenBank/DDBJ whole genome shotgun (WGS) entry which is preliminary data.</text>
</comment>
<keyword evidence="3" id="KW-1185">Reference proteome</keyword>
<name>A0ABW7HIE8_9BURK</name>
<sequence>MGFAALLARMPQKFVAQHKKVQERACHRREAQARRLRELDLTRPSPTTTTAKGSASPEWQDTVADFTTR</sequence>
<feature type="compositionally biased region" description="Polar residues" evidence="1">
    <location>
        <begin position="44"/>
        <end position="69"/>
    </location>
</feature>
<organism evidence="2 3">
    <name type="scientific">Pelomonas candidula</name>
    <dbReference type="NCBI Taxonomy" id="3299025"/>
    <lineage>
        <taxon>Bacteria</taxon>
        <taxon>Pseudomonadati</taxon>
        <taxon>Pseudomonadota</taxon>
        <taxon>Betaproteobacteria</taxon>
        <taxon>Burkholderiales</taxon>
        <taxon>Sphaerotilaceae</taxon>
        <taxon>Roseateles</taxon>
    </lineage>
</organism>
<dbReference type="EMBL" id="JBIGIC010000013">
    <property type="protein sequence ID" value="MFG6489534.1"/>
    <property type="molecule type" value="Genomic_DNA"/>
</dbReference>